<reference evidence="3" key="1">
    <citation type="submission" date="2016-04" db="EMBL/GenBank/DDBJ databases">
        <title>Draft genome sequence of Paludibacter jiangxiensis strain NM7.</title>
        <authorList>
            <person name="Qiu Y."/>
            <person name="Matsuura N."/>
            <person name="Ohashi A."/>
            <person name="Tourlousse M.D."/>
            <person name="Sekiguchi Y."/>
        </authorList>
    </citation>
    <scope>NUCLEOTIDE SEQUENCE [LARGE SCALE GENOMIC DNA]</scope>
    <source>
        <strain evidence="3">NM7</strain>
    </source>
</reference>
<protein>
    <submittedName>
        <fullName evidence="2">Uncharacterized protein</fullName>
    </submittedName>
</protein>
<keyword evidence="1" id="KW-0472">Membrane</keyword>
<keyword evidence="1" id="KW-1133">Transmembrane helix</keyword>
<evidence type="ECO:0000313" key="3">
    <source>
        <dbReference type="Proteomes" id="UP000076586"/>
    </source>
</evidence>
<reference evidence="3" key="2">
    <citation type="journal article" date="2017" name="Genome Announc.">
        <title>Draft genome sequence of Paludibacter jiangxiensis NM7(T), a propionate-producing fermentative bacterium.</title>
        <authorList>
            <person name="Qiu Y.-L."/>
            <person name="Tourlousse D.M."/>
            <person name="Matsuura N."/>
            <person name="Ohashi A."/>
            <person name="Sekiguchi Y."/>
        </authorList>
    </citation>
    <scope>NUCLEOTIDE SEQUENCE [LARGE SCALE GENOMIC DNA]</scope>
    <source>
        <strain evidence="3">NM7</strain>
    </source>
</reference>
<sequence length="256" mass="28760">MTTLSDAVLFNSLLKRNKNLRFFIQRSMVMLFLGTVIATAATGQLPKAMEVDMFVASDGFIITKAGDTIPGKIRITKYIENQYGRIRFTGYNGEKASYNPDEITGFGVYPYGGGFSYYEVRASAKKGVPIYVCAFIKGKINVFFNRSSICRSVGTTTETTKTTGIDFEIAPKQGLQISSETETTRQTNITSIWYSSYFVEKNDAPLIKVDKNNLPELWPTLFGDCPAFEAEVAKYPDLKQFKNFLRLVDTYNQLCN</sequence>
<dbReference type="RefSeq" id="WP_068703631.1">
    <property type="nucleotide sequence ID" value="NZ_BDCR01000003.1"/>
</dbReference>
<proteinExistence type="predicted"/>
<dbReference type="AlphaFoldDB" id="A0A161LEB6"/>
<evidence type="ECO:0000313" key="2">
    <source>
        <dbReference type="EMBL" id="GAT62905.1"/>
    </source>
</evidence>
<evidence type="ECO:0000256" key="1">
    <source>
        <dbReference type="SAM" id="Phobius"/>
    </source>
</evidence>
<keyword evidence="3" id="KW-1185">Reference proteome</keyword>
<name>A0A161LEB6_9BACT</name>
<gene>
    <name evidence="2" type="ORF">PJIAN_3216</name>
</gene>
<keyword evidence="1" id="KW-0812">Transmembrane</keyword>
<feature type="transmembrane region" description="Helical" evidence="1">
    <location>
        <begin position="20"/>
        <end position="41"/>
    </location>
</feature>
<dbReference type="EMBL" id="BDCR01000003">
    <property type="protein sequence ID" value="GAT62905.1"/>
    <property type="molecule type" value="Genomic_DNA"/>
</dbReference>
<dbReference type="Proteomes" id="UP000076586">
    <property type="component" value="Unassembled WGS sequence"/>
</dbReference>
<dbReference type="STRING" id="681398.PJIAN_3216"/>
<comment type="caution">
    <text evidence="2">The sequence shown here is derived from an EMBL/GenBank/DDBJ whole genome shotgun (WGS) entry which is preliminary data.</text>
</comment>
<accession>A0A161LEB6</accession>
<dbReference type="OrthoDB" id="821652at2"/>
<organism evidence="2 3">
    <name type="scientific">Paludibacter jiangxiensis</name>
    <dbReference type="NCBI Taxonomy" id="681398"/>
    <lineage>
        <taxon>Bacteria</taxon>
        <taxon>Pseudomonadati</taxon>
        <taxon>Bacteroidota</taxon>
        <taxon>Bacteroidia</taxon>
        <taxon>Bacteroidales</taxon>
        <taxon>Paludibacteraceae</taxon>
        <taxon>Paludibacter</taxon>
    </lineage>
</organism>